<name>A0A0A8L1E9_9SACH</name>
<accession>A0A0A8L1E9</accession>
<proteinExistence type="predicted"/>
<dbReference type="OrthoDB" id="3979149at2759"/>
<comment type="caution">
    <text evidence="2">The sequence shown here is derived from an EMBL/GenBank/DDBJ whole genome shotgun (WGS) entry which is preliminary data.</text>
</comment>
<dbReference type="EMBL" id="CCBQ010000004">
    <property type="protein sequence ID" value="CDO91957.1"/>
    <property type="molecule type" value="Genomic_DNA"/>
</dbReference>
<dbReference type="Proteomes" id="UP000031516">
    <property type="component" value="Unassembled WGS sequence"/>
</dbReference>
<evidence type="ECO:0000256" key="1">
    <source>
        <dbReference type="SAM" id="Phobius"/>
    </source>
</evidence>
<feature type="transmembrane region" description="Helical" evidence="1">
    <location>
        <begin position="12"/>
        <end position="30"/>
    </location>
</feature>
<keyword evidence="1" id="KW-0812">Transmembrane</keyword>
<keyword evidence="3" id="KW-1185">Reference proteome</keyword>
<protein>
    <submittedName>
        <fullName evidence="2">WGS project CCBQ000000000 data, contig 00107</fullName>
    </submittedName>
</protein>
<organism evidence="2 3">
    <name type="scientific">Kluyveromyces dobzhanskii CBS 2104</name>
    <dbReference type="NCBI Taxonomy" id="1427455"/>
    <lineage>
        <taxon>Eukaryota</taxon>
        <taxon>Fungi</taxon>
        <taxon>Dikarya</taxon>
        <taxon>Ascomycota</taxon>
        <taxon>Saccharomycotina</taxon>
        <taxon>Saccharomycetes</taxon>
        <taxon>Saccharomycetales</taxon>
        <taxon>Saccharomycetaceae</taxon>
        <taxon>Kluyveromyces</taxon>
    </lineage>
</organism>
<reference evidence="2 3" key="1">
    <citation type="submission" date="2014-03" db="EMBL/GenBank/DDBJ databases">
        <title>The genome of Kluyveromyces dobzhanskii.</title>
        <authorList>
            <person name="Nystedt B."/>
            <person name="Astrom S."/>
        </authorList>
    </citation>
    <scope>NUCLEOTIDE SEQUENCE [LARGE SCALE GENOMIC DNA]</scope>
    <source>
        <strain evidence="2 3">CBS 2104</strain>
    </source>
</reference>
<evidence type="ECO:0000313" key="3">
    <source>
        <dbReference type="Proteomes" id="UP000031516"/>
    </source>
</evidence>
<keyword evidence="1" id="KW-0472">Membrane</keyword>
<evidence type="ECO:0000313" key="2">
    <source>
        <dbReference type="EMBL" id="CDO91957.1"/>
    </source>
</evidence>
<dbReference type="AlphaFoldDB" id="A0A0A8L1E9"/>
<sequence length="147" mass="16871">MAPHQAPNRVFILLQYVFGALVLIAAVEYFKYKTRISYEWFHCTPQYEELFSRPEGAPLKLWAVGGQSCDKRGELKTIMKRITMDYDPNKEPVKFCVVEDTEVNSIHYPNENENKGLPGYVSFVGYERDSKIVEEACASYGATIFNL</sequence>
<keyword evidence="1" id="KW-1133">Transmembrane helix</keyword>
<gene>
    <name evidence="2" type="ORF">KLDO_g287</name>
</gene>